<evidence type="ECO:0000313" key="3">
    <source>
        <dbReference type="Proteomes" id="UP001159427"/>
    </source>
</evidence>
<feature type="non-terminal residue" evidence="2">
    <location>
        <position position="141"/>
    </location>
</feature>
<proteinExistence type="predicted"/>
<dbReference type="PANTHER" id="PTHR46670:SF3">
    <property type="entry name" value="ENDONUCLEASE_EXONUCLEASE_PHOSPHATASE DOMAIN-CONTAINING PROTEIN"/>
    <property type="match status" value="1"/>
</dbReference>
<protein>
    <submittedName>
        <fullName evidence="2">Uncharacterized protein</fullName>
    </submittedName>
</protein>
<comment type="caution">
    <text evidence="2">The sequence shown here is derived from an EMBL/GenBank/DDBJ whole genome shotgun (WGS) entry which is preliminary data.</text>
</comment>
<dbReference type="Proteomes" id="UP001159427">
    <property type="component" value="Unassembled WGS sequence"/>
</dbReference>
<name>A0ABN8QJ29_9CNID</name>
<evidence type="ECO:0000313" key="2">
    <source>
        <dbReference type="EMBL" id="CAH3165381.1"/>
    </source>
</evidence>
<evidence type="ECO:0000256" key="1">
    <source>
        <dbReference type="SAM" id="SignalP"/>
    </source>
</evidence>
<accession>A0ABN8QJ29</accession>
<keyword evidence="3" id="KW-1185">Reference proteome</keyword>
<gene>
    <name evidence="2" type="ORF">PEVE_00005291</name>
</gene>
<feature type="chain" id="PRO_5047317480" evidence="1">
    <location>
        <begin position="17"/>
        <end position="141"/>
    </location>
</feature>
<organism evidence="2 3">
    <name type="scientific">Porites evermanni</name>
    <dbReference type="NCBI Taxonomy" id="104178"/>
    <lineage>
        <taxon>Eukaryota</taxon>
        <taxon>Metazoa</taxon>
        <taxon>Cnidaria</taxon>
        <taxon>Anthozoa</taxon>
        <taxon>Hexacorallia</taxon>
        <taxon>Scleractinia</taxon>
        <taxon>Fungiina</taxon>
        <taxon>Poritidae</taxon>
        <taxon>Porites</taxon>
    </lineage>
</organism>
<dbReference type="EMBL" id="CALNXI010001335">
    <property type="protein sequence ID" value="CAH3165381.1"/>
    <property type="molecule type" value="Genomic_DNA"/>
</dbReference>
<keyword evidence="1" id="KW-0732">Signal</keyword>
<reference evidence="2 3" key="1">
    <citation type="submission" date="2022-05" db="EMBL/GenBank/DDBJ databases">
        <authorList>
            <consortium name="Genoscope - CEA"/>
            <person name="William W."/>
        </authorList>
    </citation>
    <scope>NUCLEOTIDE SEQUENCE [LARGE SCALE GENOMIC DNA]</scope>
</reference>
<sequence length="141" mass="16200">MLIRAGHAVRASVVFALVLLYTSQPGCWDYLILTRQADDIVDGEPLPERYFSDLAAVISKLSVAKPPLRIKHAEYRKLKSIDITKLEEDIRNSQLYQDPSNDLNMLLDCYNTTLRSLLDDHEPVCSRHVSTRPRPTWFNED</sequence>
<feature type="signal peptide" evidence="1">
    <location>
        <begin position="1"/>
        <end position="16"/>
    </location>
</feature>
<dbReference type="PANTHER" id="PTHR46670">
    <property type="entry name" value="ENDO/EXONUCLEASE/PHOSPHATASE DOMAIN-CONTAINING PROTEIN"/>
    <property type="match status" value="1"/>
</dbReference>